<organism evidence="11 12">
    <name type="scientific">Sphingobacterium psychroaquaticum</name>
    <dbReference type="NCBI Taxonomy" id="561061"/>
    <lineage>
        <taxon>Bacteria</taxon>
        <taxon>Pseudomonadati</taxon>
        <taxon>Bacteroidota</taxon>
        <taxon>Sphingobacteriia</taxon>
        <taxon>Sphingobacteriales</taxon>
        <taxon>Sphingobacteriaceae</taxon>
        <taxon>Sphingobacterium</taxon>
    </lineage>
</organism>
<keyword evidence="7 10" id="KW-0472">Membrane</keyword>
<evidence type="ECO:0000256" key="1">
    <source>
        <dbReference type="ARBA" id="ARBA00022475"/>
    </source>
</evidence>
<dbReference type="RefSeq" id="WP_085471133.1">
    <property type="nucleotide sequence ID" value="NZ_FXAU01000001.1"/>
</dbReference>
<keyword evidence="2 10" id="KW-0444">Lipid biosynthesis</keyword>
<reference evidence="11 12" key="1">
    <citation type="submission" date="2017-04" db="EMBL/GenBank/DDBJ databases">
        <authorList>
            <person name="Afonso C.L."/>
            <person name="Miller P.J."/>
            <person name="Scott M.A."/>
            <person name="Spackman E."/>
            <person name="Goraichik I."/>
            <person name="Dimitrov K.M."/>
            <person name="Suarez D.L."/>
            <person name="Swayne D.E."/>
        </authorList>
    </citation>
    <scope>NUCLEOTIDE SEQUENCE [LARGE SCALE GENOMIC DNA]</scope>
    <source>
        <strain evidence="11 12">DSM 22418</strain>
    </source>
</reference>
<keyword evidence="9 10" id="KW-1208">Phospholipid metabolism</keyword>
<evidence type="ECO:0000256" key="4">
    <source>
        <dbReference type="ARBA" id="ARBA00022692"/>
    </source>
</evidence>
<evidence type="ECO:0000256" key="7">
    <source>
        <dbReference type="ARBA" id="ARBA00023136"/>
    </source>
</evidence>
<dbReference type="SMART" id="SM01207">
    <property type="entry name" value="G3P_acyltransf"/>
    <property type="match status" value="1"/>
</dbReference>
<evidence type="ECO:0000256" key="5">
    <source>
        <dbReference type="ARBA" id="ARBA00022989"/>
    </source>
</evidence>
<gene>
    <name evidence="10" type="primary">plsY</name>
    <name evidence="11" type="ORF">SAMN05660862_0224</name>
</gene>
<evidence type="ECO:0000256" key="3">
    <source>
        <dbReference type="ARBA" id="ARBA00022679"/>
    </source>
</evidence>
<sequence>MISVYLVGIVILAYLFGSIPSAVWFGGAFYGVDVREYGSGNAGATNTFRVLGKKAGSIVMFVDILKGWTATNLPYLLDSTIVGIPSSSQFVNFQLALGVIAVLGHLFPLFAGFRGGKGVATLFGMVIAIHPEAALCCVTVFLITLLVTHYVSLSSILAGFTFPFSIAFVFHTTVPAVLLYGIAICALILVTHQKNIERLLKGHESKIYLFRKQKRDV</sequence>
<keyword evidence="4 10" id="KW-0812">Transmembrane</keyword>
<dbReference type="Pfam" id="PF02660">
    <property type="entry name" value="G3P_acyltransf"/>
    <property type="match status" value="1"/>
</dbReference>
<dbReference type="AlphaFoldDB" id="A0A1X7HY96"/>
<dbReference type="NCBIfam" id="TIGR00023">
    <property type="entry name" value="glycerol-3-phosphate 1-O-acyltransferase PlsY"/>
    <property type="match status" value="1"/>
</dbReference>
<dbReference type="GO" id="GO:0005886">
    <property type="term" value="C:plasma membrane"/>
    <property type="evidence" value="ECO:0007669"/>
    <property type="project" value="UniProtKB-SubCell"/>
</dbReference>
<evidence type="ECO:0000256" key="2">
    <source>
        <dbReference type="ARBA" id="ARBA00022516"/>
    </source>
</evidence>
<evidence type="ECO:0000256" key="10">
    <source>
        <dbReference type="HAMAP-Rule" id="MF_01043"/>
    </source>
</evidence>
<evidence type="ECO:0000313" key="11">
    <source>
        <dbReference type="EMBL" id="SMG06857.1"/>
    </source>
</evidence>
<evidence type="ECO:0000256" key="6">
    <source>
        <dbReference type="ARBA" id="ARBA00023098"/>
    </source>
</evidence>
<dbReference type="GO" id="GO:0043772">
    <property type="term" value="F:acyl-phosphate glycerol-3-phosphate acyltransferase activity"/>
    <property type="evidence" value="ECO:0007669"/>
    <property type="project" value="UniProtKB-UniRule"/>
</dbReference>
<keyword evidence="5 10" id="KW-1133">Transmembrane helix</keyword>
<dbReference type="HAMAP" id="MF_01043">
    <property type="entry name" value="PlsY"/>
    <property type="match status" value="1"/>
</dbReference>
<dbReference type="EMBL" id="FXAU01000001">
    <property type="protein sequence ID" value="SMG06857.1"/>
    <property type="molecule type" value="Genomic_DNA"/>
</dbReference>
<dbReference type="UniPathway" id="UPA00085"/>
<comment type="subunit">
    <text evidence="10">Probably interacts with PlsX.</text>
</comment>
<keyword evidence="8 10" id="KW-0594">Phospholipid biosynthesis</keyword>
<feature type="transmembrane region" description="Helical" evidence="10">
    <location>
        <begin position="166"/>
        <end position="190"/>
    </location>
</feature>
<name>A0A1X7HY96_9SPHI</name>
<comment type="catalytic activity">
    <reaction evidence="10">
        <text>an acyl phosphate + sn-glycerol 3-phosphate = a 1-acyl-sn-glycero-3-phosphate + phosphate</text>
        <dbReference type="Rhea" id="RHEA:34075"/>
        <dbReference type="ChEBI" id="CHEBI:43474"/>
        <dbReference type="ChEBI" id="CHEBI:57597"/>
        <dbReference type="ChEBI" id="CHEBI:57970"/>
        <dbReference type="ChEBI" id="CHEBI:59918"/>
        <dbReference type="EC" id="2.3.1.275"/>
    </reaction>
</comment>
<comment type="similarity">
    <text evidence="10">Belongs to the PlsY family.</text>
</comment>
<protein>
    <recommendedName>
        <fullName evidence="10">Glycerol-3-phosphate acyltransferase</fullName>
    </recommendedName>
    <alternativeName>
        <fullName evidence="10">Acyl-PO4 G3P acyltransferase</fullName>
    </alternativeName>
    <alternativeName>
        <fullName evidence="10">Acyl-phosphate--glycerol-3-phosphate acyltransferase</fullName>
    </alternativeName>
    <alternativeName>
        <fullName evidence="10">G3P acyltransferase</fullName>
        <shortName evidence="10">GPAT</shortName>
        <ecNumber evidence="10">2.3.1.275</ecNumber>
    </alternativeName>
    <alternativeName>
        <fullName evidence="10">Lysophosphatidic acid synthase</fullName>
        <shortName evidence="10">LPA synthase</shortName>
    </alternativeName>
</protein>
<dbReference type="GO" id="GO:0008654">
    <property type="term" value="P:phospholipid biosynthetic process"/>
    <property type="evidence" value="ECO:0007669"/>
    <property type="project" value="UniProtKB-UniRule"/>
</dbReference>
<dbReference type="EC" id="2.3.1.275" evidence="10"/>
<dbReference type="PANTHER" id="PTHR30309">
    <property type="entry name" value="INNER MEMBRANE PROTEIN YGIH"/>
    <property type="match status" value="1"/>
</dbReference>
<keyword evidence="1 10" id="KW-1003">Cell membrane</keyword>
<keyword evidence="6 10" id="KW-0443">Lipid metabolism</keyword>
<dbReference type="STRING" id="561061.SAMN05660862_0224"/>
<dbReference type="Proteomes" id="UP000192980">
    <property type="component" value="Unassembled WGS sequence"/>
</dbReference>
<feature type="transmembrane region" description="Helical" evidence="10">
    <location>
        <begin position="6"/>
        <end position="30"/>
    </location>
</feature>
<proteinExistence type="inferred from homology"/>
<evidence type="ECO:0000256" key="9">
    <source>
        <dbReference type="ARBA" id="ARBA00023264"/>
    </source>
</evidence>
<dbReference type="InterPro" id="IPR003811">
    <property type="entry name" value="G3P_acylTferase_PlsY"/>
</dbReference>
<dbReference type="PANTHER" id="PTHR30309:SF0">
    <property type="entry name" value="GLYCEROL-3-PHOSPHATE ACYLTRANSFERASE-RELATED"/>
    <property type="match status" value="1"/>
</dbReference>
<comment type="pathway">
    <text evidence="10">Lipid metabolism; phospholipid metabolism.</text>
</comment>
<keyword evidence="12" id="KW-1185">Reference proteome</keyword>
<keyword evidence="3 10" id="KW-0808">Transferase</keyword>
<accession>A0A1X7HY96</accession>
<comment type="subcellular location">
    <subcellularLocation>
        <location evidence="10">Cell membrane</location>
        <topology evidence="10">Multi-pass membrane protein</topology>
    </subcellularLocation>
</comment>
<keyword evidence="11" id="KW-0012">Acyltransferase</keyword>
<evidence type="ECO:0000313" key="12">
    <source>
        <dbReference type="Proteomes" id="UP000192980"/>
    </source>
</evidence>
<dbReference type="OrthoDB" id="9777124at2"/>
<evidence type="ECO:0000256" key="8">
    <source>
        <dbReference type="ARBA" id="ARBA00023209"/>
    </source>
</evidence>
<feature type="transmembrane region" description="Helical" evidence="10">
    <location>
        <begin position="90"/>
        <end position="110"/>
    </location>
</feature>
<comment type="function">
    <text evidence="10">Catalyzes the transfer of an acyl group from acyl-phosphate (acyl-PO(4)) to glycerol-3-phosphate (G3P) to form lysophosphatidic acid (LPA). This enzyme utilizes acyl-phosphate as fatty acyl donor, but not acyl-CoA or acyl-ACP.</text>
</comment>
<feature type="transmembrane region" description="Helical" evidence="10">
    <location>
        <begin position="122"/>
        <end position="146"/>
    </location>
</feature>